<reference evidence="2 3" key="1">
    <citation type="submission" date="2019-05" db="EMBL/GenBank/DDBJ databases">
        <title>Draft genome sequence of Nonomuraea turkmeniaca DSM 43926.</title>
        <authorList>
            <person name="Saricaoglu S."/>
            <person name="Isik K."/>
        </authorList>
    </citation>
    <scope>NUCLEOTIDE SEQUENCE [LARGE SCALE GENOMIC DNA]</scope>
    <source>
        <strain evidence="2 3">DSM 43926</strain>
    </source>
</reference>
<dbReference type="Proteomes" id="UP000309128">
    <property type="component" value="Unassembled WGS sequence"/>
</dbReference>
<feature type="region of interest" description="Disordered" evidence="1">
    <location>
        <begin position="15"/>
        <end position="69"/>
    </location>
</feature>
<dbReference type="RefSeq" id="WP_138668610.1">
    <property type="nucleotide sequence ID" value="NZ_VCKY01000089.1"/>
</dbReference>
<name>A0A5S4FEN0_9ACTN</name>
<evidence type="ECO:0000256" key="1">
    <source>
        <dbReference type="SAM" id="MobiDB-lite"/>
    </source>
</evidence>
<protein>
    <submittedName>
        <fullName evidence="2">Uncharacterized protein</fullName>
    </submittedName>
</protein>
<comment type="caution">
    <text evidence="2">The sequence shown here is derived from an EMBL/GenBank/DDBJ whole genome shotgun (WGS) entry which is preliminary data.</text>
</comment>
<feature type="compositionally biased region" description="Low complexity" evidence="1">
    <location>
        <begin position="50"/>
        <end position="61"/>
    </location>
</feature>
<sequence>MMLWPGMMSRLITERPVAGSSRPSTPPWVPDLGTVPNASQSPAEIIAKGRSCSWPPRSSRSLGAVPSNS</sequence>
<proteinExistence type="predicted"/>
<gene>
    <name evidence="2" type="ORF">ETD86_25100</name>
</gene>
<accession>A0A5S4FEN0</accession>
<keyword evidence="3" id="KW-1185">Reference proteome</keyword>
<organism evidence="2 3">
    <name type="scientific">Nonomuraea turkmeniaca</name>
    <dbReference type="NCBI Taxonomy" id="103838"/>
    <lineage>
        <taxon>Bacteria</taxon>
        <taxon>Bacillati</taxon>
        <taxon>Actinomycetota</taxon>
        <taxon>Actinomycetes</taxon>
        <taxon>Streptosporangiales</taxon>
        <taxon>Streptosporangiaceae</taxon>
        <taxon>Nonomuraea</taxon>
    </lineage>
</organism>
<evidence type="ECO:0000313" key="3">
    <source>
        <dbReference type="Proteomes" id="UP000309128"/>
    </source>
</evidence>
<dbReference type="AlphaFoldDB" id="A0A5S4FEN0"/>
<dbReference type="EMBL" id="VCKY01000089">
    <property type="protein sequence ID" value="TMR16489.1"/>
    <property type="molecule type" value="Genomic_DNA"/>
</dbReference>
<evidence type="ECO:0000313" key="2">
    <source>
        <dbReference type="EMBL" id="TMR16489.1"/>
    </source>
</evidence>